<protein>
    <submittedName>
        <fullName evidence="3">Uncharacterized protein</fullName>
    </submittedName>
</protein>
<proteinExistence type="predicted"/>
<accession>A0A931CCK3</accession>
<evidence type="ECO:0000313" key="4">
    <source>
        <dbReference type="Proteomes" id="UP000598146"/>
    </source>
</evidence>
<keyword evidence="1" id="KW-0175">Coiled coil</keyword>
<evidence type="ECO:0000256" key="1">
    <source>
        <dbReference type="SAM" id="Coils"/>
    </source>
</evidence>
<dbReference type="RefSeq" id="WP_196416630.1">
    <property type="nucleotide sequence ID" value="NZ_JADQTO010000012.1"/>
</dbReference>
<reference evidence="3" key="1">
    <citation type="submission" date="2020-11" db="EMBL/GenBank/DDBJ databases">
        <title>Isolation and identification of active actinomycetes.</title>
        <authorList>
            <person name="Sun X."/>
        </authorList>
    </citation>
    <scope>NUCLEOTIDE SEQUENCE</scope>
    <source>
        <strain evidence="3">NEAU-A11</strain>
    </source>
</reference>
<organism evidence="3 4">
    <name type="scientific">Actinoplanes aureus</name>
    <dbReference type="NCBI Taxonomy" id="2792083"/>
    <lineage>
        <taxon>Bacteria</taxon>
        <taxon>Bacillati</taxon>
        <taxon>Actinomycetota</taxon>
        <taxon>Actinomycetes</taxon>
        <taxon>Micromonosporales</taxon>
        <taxon>Micromonosporaceae</taxon>
        <taxon>Actinoplanes</taxon>
    </lineage>
</organism>
<name>A0A931CCK3_9ACTN</name>
<feature type="region of interest" description="Disordered" evidence="2">
    <location>
        <begin position="19"/>
        <end position="52"/>
    </location>
</feature>
<sequence length="187" mass="20443">MNGYVDDIDTLLDEFEDFEERTPRRRAAPVRTPSRQSSFAPRANPSAASQGQVQAAARNLDSKIETLSNSVKALETRANSLGAEQDRVSAALRKEMTERKKGTDATRADLQQTKMLAILLPLLSQETTDATDEQGNPVKLVTQSQNQLNLLLPLLLLMPGYSGSGSDGKGPMDTTMLLLLFLLLGRK</sequence>
<dbReference type="AlphaFoldDB" id="A0A931CCK3"/>
<gene>
    <name evidence="3" type="ORF">I4J89_25760</name>
</gene>
<evidence type="ECO:0000313" key="3">
    <source>
        <dbReference type="EMBL" id="MBG0564861.1"/>
    </source>
</evidence>
<evidence type="ECO:0000256" key="2">
    <source>
        <dbReference type="SAM" id="MobiDB-lite"/>
    </source>
</evidence>
<feature type="coiled-coil region" evidence="1">
    <location>
        <begin position="57"/>
        <end position="84"/>
    </location>
</feature>
<keyword evidence="4" id="KW-1185">Reference proteome</keyword>
<dbReference type="Proteomes" id="UP000598146">
    <property type="component" value="Unassembled WGS sequence"/>
</dbReference>
<dbReference type="EMBL" id="JADQTO010000012">
    <property type="protein sequence ID" value="MBG0564861.1"/>
    <property type="molecule type" value="Genomic_DNA"/>
</dbReference>
<comment type="caution">
    <text evidence="3">The sequence shown here is derived from an EMBL/GenBank/DDBJ whole genome shotgun (WGS) entry which is preliminary data.</text>
</comment>